<dbReference type="PANTHER" id="PTHR22916">
    <property type="entry name" value="GLYCOSYLTRANSFERASE"/>
    <property type="match status" value="1"/>
</dbReference>
<dbReference type="Gene3D" id="3.90.550.10">
    <property type="entry name" value="Spore Coat Polysaccharide Biosynthesis Protein SpsA, Chain A"/>
    <property type="match status" value="1"/>
</dbReference>
<keyword evidence="2" id="KW-0808">Transferase</keyword>
<accession>A0A3A9IG57</accession>
<comment type="caution">
    <text evidence="2">The sequence shown here is derived from an EMBL/GenBank/DDBJ whole genome shotgun (WGS) entry which is preliminary data.</text>
</comment>
<dbReference type="Proteomes" id="UP000281725">
    <property type="component" value="Unassembled WGS sequence"/>
</dbReference>
<name>A0A3A9IG57_AERVE</name>
<dbReference type="AlphaFoldDB" id="A0A3A9IG57"/>
<dbReference type="EMBL" id="RAWX01000002">
    <property type="protein sequence ID" value="RKJ89865.1"/>
    <property type="molecule type" value="Genomic_DNA"/>
</dbReference>
<gene>
    <name evidence="2" type="ORF">D6R50_11590</name>
</gene>
<dbReference type="PANTHER" id="PTHR22916:SF3">
    <property type="entry name" value="UDP-GLCNAC:BETAGAL BETA-1,3-N-ACETYLGLUCOSAMINYLTRANSFERASE-LIKE PROTEIN 1"/>
    <property type="match status" value="1"/>
</dbReference>
<evidence type="ECO:0000313" key="3">
    <source>
        <dbReference type="Proteomes" id="UP000281725"/>
    </source>
</evidence>
<sequence>MANWSKEQPVLVSVCCITYKQEKYIVQAIESFLMQKTTFPFEIIIGEDCGGDSTLSILYQYQAYYPNLIKVITSEGNVGANANLLRVLGVAKGDYIAICEGDDYWVDKFKIQKQYECLINRPEFHLCFTAANSLAPNGVLKKYCFHSEAKKIFNINTIIRGGGGFMPTASLMVRAERVKIIPDWFKSAPIGDFYLQVWCSLSSGAIYLPDETCVYRLNSVGSWTEQKNRLNDHEIIAKSKENEFCLNELARYGHRKDFYYAIAKILHASASLLASNKSYRLARIEIERSWFYYKNCDFKQTLMYSLKSILWLYRFLKNALLR</sequence>
<reference evidence="2 3" key="1">
    <citation type="submission" date="2018-09" db="EMBL/GenBank/DDBJ databases">
        <title>Genome sequencing of Aeromonas veronii MS-17-88.</title>
        <authorList>
            <person name="Tekedar H.C."/>
            <person name="Arick M.A."/>
            <person name="Hsu C.-Y."/>
            <person name="Thrash A."/>
            <person name="Karsi A."/>
            <person name="Lawrence M.L."/>
            <person name="Abdelhamed H."/>
        </authorList>
    </citation>
    <scope>NUCLEOTIDE SEQUENCE [LARGE SCALE GENOMIC DNA]</scope>
    <source>
        <strain evidence="2 3">MS 17-88</strain>
    </source>
</reference>
<feature type="domain" description="Glycosyltransferase 2-like" evidence="1">
    <location>
        <begin position="13"/>
        <end position="120"/>
    </location>
</feature>
<evidence type="ECO:0000313" key="2">
    <source>
        <dbReference type="EMBL" id="RKJ89865.1"/>
    </source>
</evidence>
<dbReference type="Pfam" id="PF00535">
    <property type="entry name" value="Glycos_transf_2"/>
    <property type="match status" value="1"/>
</dbReference>
<dbReference type="InterPro" id="IPR029044">
    <property type="entry name" value="Nucleotide-diphossugar_trans"/>
</dbReference>
<dbReference type="InterPro" id="IPR001173">
    <property type="entry name" value="Glyco_trans_2-like"/>
</dbReference>
<dbReference type="GO" id="GO:0016758">
    <property type="term" value="F:hexosyltransferase activity"/>
    <property type="evidence" value="ECO:0007669"/>
    <property type="project" value="UniProtKB-ARBA"/>
</dbReference>
<protein>
    <submittedName>
        <fullName evidence="2">Glycosyltransferase</fullName>
    </submittedName>
</protein>
<dbReference type="SUPFAM" id="SSF53448">
    <property type="entry name" value="Nucleotide-diphospho-sugar transferases"/>
    <property type="match status" value="1"/>
</dbReference>
<organism evidence="2 3">
    <name type="scientific">Aeromonas veronii</name>
    <dbReference type="NCBI Taxonomy" id="654"/>
    <lineage>
        <taxon>Bacteria</taxon>
        <taxon>Pseudomonadati</taxon>
        <taxon>Pseudomonadota</taxon>
        <taxon>Gammaproteobacteria</taxon>
        <taxon>Aeromonadales</taxon>
        <taxon>Aeromonadaceae</taxon>
        <taxon>Aeromonas</taxon>
    </lineage>
</organism>
<proteinExistence type="predicted"/>
<evidence type="ECO:0000259" key="1">
    <source>
        <dbReference type="Pfam" id="PF00535"/>
    </source>
</evidence>